<evidence type="ECO:0000313" key="3">
    <source>
        <dbReference type="EMBL" id="KAF2767513.1"/>
    </source>
</evidence>
<evidence type="ECO:0000259" key="2">
    <source>
        <dbReference type="Pfam" id="PF00135"/>
    </source>
</evidence>
<dbReference type="AlphaFoldDB" id="A0A6G1L3K8"/>
<dbReference type="EMBL" id="ML995855">
    <property type="protein sequence ID" value="KAF2767513.1"/>
    <property type="molecule type" value="Genomic_DNA"/>
</dbReference>
<keyword evidence="1" id="KW-0732">Signal</keyword>
<dbReference type="InterPro" id="IPR002018">
    <property type="entry name" value="CarbesteraseB"/>
</dbReference>
<reference evidence="3" key="1">
    <citation type="journal article" date="2020" name="Stud. Mycol.">
        <title>101 Dothideomycetes genomes: a test case for predicting lifestyles and emergence of pathogens.</title>
        <authorList>
            <person name="Haridas S."/>
            <person name="Albert R."/>
            <person name="Binder M."/>
            <person name="Bloem J."/>
            <person name="Labutti K."/>
            <person name="Salamov A."/>
            <person name="Andreopoulos B."/>
            <person name="Baker S."/>
            <person name="Barry K."/>
            <person name="Bills G."/>
            <person name="Bluhm B."/>
            <person name="Cannon C."/>
            <person name="Castanera R."/>
            <person name="Culley D."/>
            <person name="Daum C."/>
            <person name="Ezra D."/>
            <person name="Gonzalez J."/>
            <person name="Henrissat B."/>
            <person name="Kuo A."/>
            <person name="Liang C."/>
            <person name="Lipzen A."/>
            <person name="Lutzoni F."/>
            <person name="Magnuson J."/>
            <person name="Mondo S."/>
            <person name="Nolan M."/>
            <person name="Ohm R."/>
            <person name="Pangilinan J."/>
            <person name="Park H.-J."/>
            <person name="Ramirez L."/>
            <person name="Alfaro M."/>
            <person name="Sun H."/>
            <person name="Tritt A."/>
            <person name="Yoshinaga Y."/>
            <person name="Zwiers L.-H."/>
            <person name="Turgeon B."/>
            <person name="Goodwin S."/>
            <person name="Spatafora J."/>
            <person name="Crous P."/>
            <person name="Grigoriev I."/>
        </authorList>
    </citation>
    <scope>NUCLEOTIDE SEQUENCE</scope>
    <source>
        <strain evidence="3">CBS 116005</strain>
    </source>
</reference>
<dbReference type="GO" id="GO:0016787">
    <property type="term" value="F:hydrolase activity"/>
    <property type="evidence" value="ECO:0007669"/>
    <property type="project" value="UniProtKB-KW"/>
</dbReference>
<gene>
    <name evidence="3" type="ORF">EJ03DRAFT_329146</name>
</gene>
<dbReference type="OrthoDB" id="408631at2759"/>
<dbReference type="InterPro" id="IPR029058">
    <property type="entry name" value="AB_hydrolase_fold"/>
</dbReference>
<protein>
    <submittedName>
        <fullName evidence="3">Alpha/beta-hydrolase</fullName>
    </submittedName>
</protein>
<dbReference type="SUPFAM" id="SSF53474">
    <property type="entry name" value="alpha/beta-Hydrolases"/>
    <property type="match status" value="1"/>
</dbReference>
<keyword evidence="3" id="KW-0378">Hydrolase</keyword>
<proteinExistence type="predicted"/>
<sequence length="574" mass="61859">MFISRAFLTAAVLVTCSLAITQSERQAPSLSGSYGQPHWPPPGSYSPNSSIVALDYATYSGQVYRNGISAWLGIRYAAPPLGPLRFAAPVDPPQYPGIQNASEHGPICLPTPGSATNFTTQSEDCLFLDVYAPTNATTTGQKLPVYFFIQGGGFSTNSNPNYNGSGLIQASGYNIVVVSLNYRVGPYGFLASEEVQSNGSINNGLKDQRKALEWVHKYIEQFGGDPNHVTMGGDSAGAQSVNLQVTAYGGRDDGLFHATAAESQASSGLRTVAESQYNYDNLVIRTGCASSDDTLACLRSLNVTDLQNQNIVTPFPNAMYAPLYSYGPTLDNDFIQDYTPAAYASGRFVRVPAIGGDDTNEGTIFVPRNTSTVGQANTFVRDQSPLMTPAQLKTWNQYYTPQAFPNFGSNQSLSTQGAYFQALAVGHGEQRYICPGIHISAEQANYGVPNWNYRWNVIDPAAEAGGSGVTHTIEVNAIWGPTNTGGGAPGSYYAGQVNGAIVPITQAYWTSFIRTYNPNTYRLPGTPVWEQWGTGTAGFQRLMFQTNATAMEDVPQAQQERCAWFASIALSLEQ</sequence>
<dbReference type="PANTHER" id="PTHR11559">
    <property type="entry name" value="CARBOXYLESTERASE"/>
    <property type="match status" value="1"/>
</dbReference>
<feature type="domain" description="Carboxylesterase type B" evidence="2">
    <location>
        <begin position="50"/>
        <end position="555"/>
    </location>
</feature>
<dbReference type="PROSITE" id="PS00941">
    <property type="entry name" value="CARBOXYLESTERASE_B_2"/>
    <property type="match status" value="1"/>
</dbReference>
<dbReference type="Gene3D" id="3.40.50.1820">
    <property type="entry name" value="alpha/beta hydrolase"/>
    <property type="match status" value="1"/>
</dbReference>
<feature type="chain" id="PRO_5026156290" evidence="1">
    <location>
        <begin position="20"/>
        <end position="574"/>
    </location>
</feature>
<keyword evidence="4" id="KW-1185">Reference proteome</keyword>
<evidence type="ECO:0000313" key="4">
    <source>
        <dbReference type="Proteomes" id="UP000799436"/>
    </source>
</evidence>
<accession>A0A6G1L3K8</accession>
<organism evidence="3 4">
    <name type="scientific">Teratosphaeria nubilosa</name>
    <dbReference type="NCBI Taxonomy" id="161662"/>
    <lineage>
        <taxon>Eukaryota</taxon>
        <taxon>Fungi</taxon>
        <taxon>Dikarya</taxon>
        <taxon>Ascomycota</taxon>
        <taxon>Pezizomycotina</taxon>
        <taxon>Dothideomycetes</taxon>
        <taxon>Dothideomycetidae</taxon>
        <taxon>Mycosphaerellales</taxon>
        <taxon>Teratosphaeriaceae</taxon>
        <taxon>Teratosphaeria</taxon>
    </lineage>
</organism>
<evidence type="ECO:0000256" key="1">
    <source>
        <dbReference type="SAM" id="SignalP"/>
    </source>
</evidence>
<dbReference type="InterPro" id="IPR050309">
    <property type="entry name" value="Type-B_Carboxylest/Lipase"/>
</dbReference>
<feature type="signal peptide" evidence="1">
    <location>
        <begin position="1"/>
        <end position="19"/>
    </location>
</feature>
<dbReference type="InterPro" id="IPR019819">
    <property type="entry name" value="Carboxylesterase_B_CS"/>
</dbReference>
<dbReference type="Proteomes" id="UP000799436">
    <property type="component" value="Unassembled WGS sequence"/>
</dbReference>
<name>A0A6G1L3K8_9PEZI</name>
<dbReference type="Pfam" id="PF00135">
    <property type="entry name" value="COesterase"/>
    <property type="match status" value="1"/>
</dbReference>